<evidence type="ECO:0000256" key="3">
    <source>
        <dbReference type="ARBA" id="ARBA00022475"/>
    </source>
</evidence>
<feature type="transmembrane region" description="Helical" evidence="7">
    <location>
        <begin position="108"/>
        <end position="127"/>
    </location>
</feature>
<dbReference type="PANTHER" id="PTHR43663:SF1">
    <property type="entry name" value="CHROMATE TRANSPORTER"/>
    <property type="match status" value="1"/>
</dbReference>
<comment type="subcellular location">
    <subcellularLocation>
        <location evidence="1">Cell membrane</location>
        <topology evidence="1">Multi-pass membrane protein</topology>
    </subcellularLocation>
</comment>
<comment type="caution">
    <text evidence="8">The sequence shown here is derived from an EMBL/GenBank/DDBJ whole genome shotgun (WGS) entry which is preliminary data.</text>
</comment>
<evidence type="ECO:0000256" key="5">
    <source>
        <dbReference type="ARBA" id="ARBA00022989"/>
    </source>
</evidence>
<dbReference type="GO" id="GO:0005886">
    <property type="term" value="C:plasma membrane"/>
    <property type="evidence" value="ECO:0007669"/>
    <property type="project" value="UniProtKB-SubCell"/>
</dbReference>
<dbReference type="PANTHER" id="PTHR43663">
    <property type="entry name" value="CHROMATE TRANSPORT PROTEIN-RELATED"/>
    <property type="match status" value="1"/>
</dbReference>
<keyword evidence="3" id="KW-1003">Cell membrane</keyword>
<keyword evidence="5 7" id="KW-1133">Transmembrane helix</keyword>
<reference evidence="8" key="2">
    <citation type="journal article" date="2021" name="PeerJ">
        <title>Extensive microbial diversity within the chicken gut microbiome revealed by metagenomics and culture.</title>
        <authorList>
            <person name="Gilroy R."/>
            <person name="Ravi A."/>
            <person name="Getino M."/>
            <person name="Pursley I."/>
            <person name="Horton D.L."/>
            <person name="Alikhan N.F."/>
            <person name="Baker D."/>
            <person name="Gharbi K."/>
            <person name="Hall N."/>
            <person name="Watson M."/>
            <person name="Adriaenssens E.M."/>
            <person name="Foster-Nyarko E."/>
            <person name="Jarju S."/>
            <person name="Secka A."/>
            <person name="Antonio M."/>
            <person name="Oren A."/>
            <person name="Chaudhuri R.R."/>
            <person name="La Ragione R."/>
            <person name="Hildebrand F."/>
            <person name="Pallen M.J."/>
        </authorList>
    </citation>
    <scope>NUCLEOTIDE SEQUENCE</scope>
    <source>
        <strain evidence="8">13361</strain>
    </source>
</reference>
<reference evidence="8" key="1">
    <citation type="submission" date="2020-10" db="EMBL/GenBank/DDBJ databases">
        <authorList>
            <person name="Gilroy R."/>
        </authorList>
    </citation>
    <scope>NUCLEOTIDE SEQUENCE</scope>
    <source>
        <strain evidence="8">13361</strain>
    </source>
</reference>
<protein>
    <submittedName>
        <fullName evidence="8">Chromate transporter</fullName>
    </submittedName>
</protein>
<evidence type="ECO:0000256" key="4">
    <source>
        <dbReference type="ARBA" id="ARBA00022692"/>
    </source>
</evidence>
<evidence type="ECO:0000256" key="6">
    <source>
        <dbReference type="ARBA" id="ARBA00023136"/>
    </source>
</evidence>
<dbReference type="InterPro" id="IPR052518">
    <property type="entry name" value="CHR_Transporter"/>
</dbReference>
<accession>A0A9D0Z118</accession>
<feature type="transmembrane region" description="Helical" evidence="7">
    <location>
        <begin position="163"/>
        <end position="180"/>
    </location>
</feature>
<gene>
    <name evidence="8" type="ORF">IAB74_00850</name>
</gene>
<evidence type="ECO:0000256" key="2">
    <source>
        <dbReference type="ARBA" id="ARBA00005262"/>
    </source>
</evidence>
<keyword evidence="6 7" id="KW-0472">Membrane</keyword>
<feature type="transmembrane region" description="Helical" evidence="7">
    <location>
        <begin position="75"/>
        <end position="96"/>
    </location>
</feature>
<dbReference type="AlphaFoldDB" id="A0A9D0Z118"/>
<evidence type="ECO:0000313" key="8">
    <source>
        <dbReference type="EMBL" id="HIQ67043.1"/>
    </source>
</evidence>
<evidence type="ECO:0000256" key="7">
    <source>
        <dbReference type="SAM" id="Phobius"/>
    </source>
</evidence>
<dbReference type="GO" id="GO:0015109">
    <property type="term" value="F:chromate transmembrane transporter activity"/>
    <property type="evidence" value="ECO:0007669"/>
    <property type="project" value="InterPro"/>
</dbReference>
<organism evidence="8 9">
    <name type="scientific">Candidatus Faecousia excrementigallinarum</name>
    <dbReference type="NCBI Taxonomy" id="2840806"/>
    <lineage>
        <taxon>Bacteria</taxon>
        <taxon>Bacillati</taxon>
        <taxon>Bacillota</taxon>
        <taxon>Clostridia</taxon>
        <taxon>Eubacteriales</taxon>
        <taxon>Oscillospiraceae</taxon>
        <taxon>Faecousia</taxon>
    </lineage>
</organism>
<feature type="transmembrane region" description="Helical" evidence="7">
    <location>
        <begin position="7"/>
        <end position="27"/>
    </location>
</feature>
<comment type="similarity">
    <text evidence="2">Belongs to the chromate ion transporter (CHR) (TC 2.A.51) family.</text>
</comment>
<keyword evidence="4 7" id="KW-0812">Transmembrane</keyword>
<evidence type="ECO:0000313" key="9">
    <source>
        <dbReference type="Proteomes" id="UP000886796"/>
    </source>
</evidence>
<evidence type="ECO:0000256" key="1">
    <source>
        <dbReference type="ARBA" id="ARBA00004651"/>
    </source>
</evidence>
<name>A0A9D0Z118_9FIRM</name>
<dbReference type="InterPro" id="IPR003370">
    <property type="entry name" value="Chromate_transpt"/>
</dbReference>
<sequence>MVLLKLYWSFLLIGFGSFGGLSMIPQISNEVLGHGWMTVDQVTDIVAIAEMTPGPLGLNCATFAGMQAAGIPGAIAANLGTLTPSLTLCALAAVCFQRFKDSSVMQRILVGVRPACFGMVLGVLISLSMSNYFLAGSVHIPSVIIGIVDAVLLLKFKVSIPKLLILSALSGLLIFGVLGFA</sequence>
<proteinExistence type="inferred from homology"/>
<dbReference type="Pfam" id="PF02417">
    <property type="entry name" value="Chromate_transp"/>
    <property type="match status" value="1"/>
</dbReference>
<dbReference type="EMBL" id="DVFK01000012">
    <property type="protein sequence ID" value="HIQ67043.1"/>
    <property type="molecule type" value="Genomic_DNA"/>
</dbReference>
<dbReference type="Proteomes" id="UP000886796">
    <property type="component" value="Unassembled WGS sequence"/>
</dbReference>
<feature type="transmembrane region" description="Helical" evidence="7">
    <location>
        <begin position="133"/>
        <end position="154"/>
    </location>
</feature>